<reference evidence="2 3" key="1">
    <citation type="submission" date="2018-04" db="EMBL/GenBank/DDBJ databases">
        <title>Complete genome sequences of Streptomyces lydicus strain WYEC and characterization of antagonistic properties of biological control agents.</title>
        <authorList>
            <person name="Mariita R.M."/>
            <person name="Sello J.K."/>
        </authorList>
    </citation>
    <scope>NUCLEOTIDE SEQUENCE [LARGE SCALE GENOMIC DNA]</scope>
    <source>
        <strain evidence="2 3">WYEC 108</strain>
    </source>
</reference>
<dbReference type="RefSeq" id="WP_127148873.1">
    <property type="nucleotide sequence ID" value="NZ_CP029042.1"/>
</dbReference>
<protein>
    <recommendedName>
        <fullName evidence="1">DUF1707 domain-containing protein</fullName>
    </recommendedName>
</protein>
<dbReference type="Proteomes" id="UP000275579">
    <property type="component" value="Chromosome"/>
</dbReference>
<name>A0A3Q9K5U0_9ACTN</name>
<dbReference type="PANTHER" id="PTHR40763">
    <property type="entry name" value="MEMBRANE PROTEIN-RELATED"/>
    <property type="match status" value="1"/>
</dbReference>
<dbReference type="InterPro" id="IPR012551">
    <property type="entry name" value="DUF1707_SHOCT-like"/>
</dbReference>
<organism evidence="2 3">
    <name type="scientific">Streptomyces lydicus</name>
    <dbReference type="NCBI Taxonomy" id="47763"/>
    <lineage>
        <taxon>Bacteria</taxon>
        <taxon>Bacillati</taxon>
        <taxon>Actinomycetota</taxon>
        <taxon>Actinomycetes</taxon>
        <taxon>Kitasatosporales</taxon>
        <taxon>Streptomycetaceae</taxon>
        <taxon>Streptomyces</taxon>
    </lineage>
</organism>
<dbReference type="EMBL" id="CP029042">
    <property type="protein sequence ID" value="AZS69636.1"/>
    <property type="molecule type" value="Genomic_DNA"/>
</dbReference>
<feature type="domain" description="DUF1707" evidence="1">
    <location>
        <begin position="51"/>
        <end position="101"/>
    </location>
</feature>
<proteinExistence type="predicted"/>
<evidence type="ECO:0000259" key="1">
    <source>
        <dbReference type="Pfam" id="PF08044"/>
    </source>
</evidence>
<dbReference type="Pfam" id="PF08044">
    <property type="entry name" value="DUF1707"/>
    <property type="match status" value="1"/>
</dbReference>
<dbReference type="AlphaFoldDB" id="A0A3Q9K5U0"/>
<evidence type="ECO:0000313" key="2">
    <source>
        <dbReference type="EMBL" id="AZS69636.1"/>
    </source>
</evidence>
<sequence length="162" mass="18277">MRDRLPLERPANGELARTARRLEFVVQYSHSMTNAEQPAARMTPEYVVDPRAGDTDREAVAERLRVAAGEGRIDLTELDERLDRAYHAKTYRELDVLVADLGKPLSGADPGAEALVLKTRLSSIEQGGRWIVPRRIVAECKMLCRWKSTALPFFSVQFRSLP</sequence>
<evidence type="ECO:0000313" key="3">
    <source>
        <dbReference type="Proteomes" id="UP000275579"/>
    </source>
</evidence>
<gene>
    <name evidence="2" type="ORF">DDE74_00320</name>
</gene>
<dbReference type="PANTHER" id="PTHR40763:SF4">
    <property type="entry name" value="DUF1707 DOMAIN-CONTAINING PROTEIN"/>
    <property type="match status" value="1"/>
</dbReference>
<accession>A0A3Q9K5U0</accession>